<dbReference type="Gene3D" id="3.40.50.720">
    <property type="entry name" value="NAD(P)-binding Rossmann-like Domain"/>
    <property type="match status" value="1"/>
</dbReference>
<accession>A0A318LUE0</accession>
<dbReference type="PANTHER" id="PTHR45024:SF2">
    <property type="entry name" value="SCP2 DOMAIN-CONTAINING PROTEIN"/>
    <property type="match status" value="1"/>
</dbReference>
<comment type="caution">
    <text evidence="4">The sequence shown here is derived from an EMBL/GenBank/DDBJ whole genome shotgun (WGS) entry which is preliminary data.</text>
</comment>
<organism evidence="4 5">
    <name type="scientific">Prauserella flavalba</name>
    <dbReference type="NCBI Taxonomy" id="1477506"/>
    <lineage>
        <taxon>Bacteria</taxon>
        <taxon>Bacillati</taxon>
        <taxon>Actinomycetota</taxon>
        <taxon>Actinomycetes</taxon>
        <taxon>Pseudonocardiales</taxon>
        <taxon>Pseudonocardiaceae</taxon>
        <taxon>Prauserella</taxon>
    </lineage>
</organism>
<dbReference type="InterPro" id="IPR002347">
    <property type="entry name" value="SDR_fam"/>
</dbReference>
<keyword evidence="5" id="KW-1185">Reference proteome</keyword>
<sequence length="284" mass="29622">MGVLEGKAVVITGAGRGLGRAYAMHAAGHGAAVVVNDVDGELAEKVAAGIVASGGLALSNGDSVTGYAGASAIVEACVERFGALDGLVNNAGLNYQVPPWADDPDRVRALVEVNVLGSLYCGMAAIPVMRRQGHGAIVNIVSGSMLGKSNGAAYSASKGAVAAATYSWATDLSAEGIRVNAVSPLAWTRMVEADAVERERLSRDHTPERVAPLVTYLLSDLSSGITGQVVRSTGDALHLVRQPAVKEPVLRRETWEVEDIARAFETEFADVLEPPPAQRWRLPG</sequence>
<dbReference type="CDD" id="cd05233">
    <property type="entry name" value="SDR_c"/>
    <property type="match status" value="1"/>
</dbReference>
<dbReference type="PRINTS" id="PR00080">
    <property type="entry name" value="SDRFAMILY"/>
</dbReference>
<evidence type="ECO:0000256" key="2">
    <source>
        <dbReference type="ARBA" id="ARBA00023002"/>
    </source>
</evidence>
<gene>
    <name evidence="4" type="ORF">BA062_00185</name>
</gene>
<name>A0A318LUE0_9PSEU</name>
<proteinExistence type="inferred from homology"/>
<dbReference type="PANTHER" id="PTHR45024">
    <property type="entry name" value="DEHYDROGENASES, SHORT CHAIN"/>
    <property type="match status" value="1"/>
</dbReference>
<evidence type="ECO:0000313" key="5">
    <source>
        <dbReference type="Proteomes" id="UP000247892"/>
    </source>
</evidence>
<dbReference type="Pfam" id="PF00106">
    <property type="entry name" value="adh_short"/>
    <property type="match status" value="1"/>
</dbReference>
<keyword evidence="2" id="KW-0560">Oxidoreductase</keyword>
<dbReference type="PRINTS" id="PR00081">
    <property type="entry name" value="GDHRDH"/>
</dbReference>
<dbReference type="Proteomes" id="UP000247892">
    <property type="component" value="Unassembled WGS sequence"/>
</dbReference>
<protein>
    <submittedName>
        <fullName evidence="4">Short-chain dehydrogenase</fullName>
    </submittedName>
</protein>
<comment type="similarity">
    <text evidence="1 3">Belongs to the short-chain dehydrogenases/reductases (SDR) family.</text>
</comment>
<dbReference type="GO" id="GO:0016491">
    <property type="term" value="F:oxidoreductase activity"/>
    <property type="evidence" value="ECO:0007669"/>
    <property type="project" value="UniProtKB-KW"/>
</dbReference>
<reference evidence="4 5" key="1">
    <citation type="submission" date="2016-07" db="EMBL/GenBank/DDBJ databases">
        <title>Draft genome sequence of Prauserella sp. YIM 121212, isolated from alkaline soil.</title>
        <authorList>
            <person name="Ruckert C."/>
            <person name="Albersmeier A."/>
            <person name="Jiang C.-L."/>
            <person name="Jiang Y."/>
            <person name="Kalinowski J."/>
            <person name="Schneider O."/>
            <person name="Winkler A."/>
            <person name="Zotchev S.B."/>
        </authorList>
    </citation>
    <scope>NUCLEOTIDE SEQUENCE [LARGE SCALE GENOMIC DNA]</scope>
    <source>
        <strain evidence="4 5">YIM 121212</strain>
    </source>
</reference>
<dbReference type="InterPro" id="IPR051687">
    <property type="entry name" value="Peroxisomal_Beta-Oxidation"/>
</dbReference>
<evidence type="ECO:0000256" key="3">
    <source>
        <dbReference type="RuleBase" id="RU000363"/>
    </source>
</evidence>
<evidence type="ECO:0000313" key="4">
    <source>
        <dbReference type="EMBL" id="PXY38222.1"/>
    </source>
</evidence>
<dbReference type="SUPFAM" id="SSF51735">
    <property type="entry name" value="NAD(P)-binding Rossmann-fold domains"/>
    <property type="match status" value="1"/>
</dbReference>
<evidence type="ECO:0000256" key="1">
    <source>
        <dbReference type="ARBA" id="ARBA00006484"/>
    </source>
</evidence>
<dbReference type="OrthoDB" id="3403528at2"/>
<dbReference type="EMBL" id="MASU01000001">
    <property type="protein sequence ID" value="PXY38222.1"/>
    <property type="molecule type" value="Genomic_DNA"/>
</dbReference>
<dbReference type="AlphaFoldDB" id="A0A318LUE0"/>
<dbReference type="InterPro" id="IPR036291">
    <property type="entry name" value="NAD(P)-bd_dom_sf"/>
</dbReference>
<dbReference type="RefSeq" id="WP_110333960.1">
    <property type="nucleotide sequence ID" value="NZ_MASU01000001.1"/>
</dbReference>